<keyword evidence="3" id="KW-1185">Reference proteome</keyword>
<feature type="compositionally biased region" description="Basic and acidic residues" evidence="1">
    <location>
        <begin position="20"/>
        <end position="30"/>
    </location>
</feature>
<sequence>MEWRKSPSCLFGKVRMLEKPGEAEAARESRMSQSSVPAHPTSRSMSTYVRFERRPDAVESHSLPWKRPPRVLGAPVRADLGSRTALGVMS</sequence>
<evidence type="ECO:0000256" key="1">
    <source>
        <dbReference type="SAM" id="MobiDB-lite"/>
    </source>
</evidence>
<proteinExistence type="predicted"/>
<accession>A0A9Q1IMK5</accession>
<evidence type="ECO:0000313" key="3">
    <source>
        <dbReference type="Proteomes" id="UP001152622"/>
    </source>
</evidence>
<name>A0A9Q1IMK5_SYNKA</name>
<feature type="compositionally biased region" description="Polar residues" evidence="1">
    <location>
        <begin position="31"/>
        <end position="47"/>
    </location>
</feature>
<reference evidence="2" key="1">
    <citation type="journal article" date="2023" name="Science">
        <title>Genome structures resolve the early diversification of teleost fishes.</title>
        <authorList>
            <person name="Parey E."/>
            <person name="Louis A."/>
            <person name="Montfort J."/>
            <person name="Bouchez O."/>
            <person name="Roques C."/>
            <person name="Iampietro C."/>
            <person name="Lluch J."/>
            <person name="Castinel A."/>
            <person name="Donnadieu C."/>
            <person name="Desvignes T."/>
            <person name="Floi Bucao C."/>
            <person name="Jouanno E."/>
            <person name="Wen M."/>
            <person name="Mejri S."/>
            <person name="Dirks R."/>
            <person name="Jansen H."/>
            <person name="Henkel C."/>
            <person name="Chen W.J."/>
            <person name="Zahm M."/>
            <person name="Cabau C."/>
            <person name="Klopp C."/>
            <person name="Thompson A.W."/>
            <person name="Robinson-Rechavi M."/>
            <person name="Braasch I."/>
            <person name="Lecointre G."/>
            <person name="Bobe J."/>
            <person name="Postlethwait J.H."/>
            <person name="Berthelot C."/>
            <person name="Roest Crollius H."/>
            <person name="Guiguen Y."/>
        </authorList>
    </citation>
    <scope>NUCLEOTIDE SEQUENCE</scope>
    <source>
        <strain evidence="2">WJC10195</strain>
    </source>
</reference>
<dbReference type="EMBL" id="JAINUF010000012">
    <property type="protein sequence ID" value="KAJ8345131.1"/>
    <property type="molecule type" value="Genomic_DNA"/>
</dbReference>
<protein>
    <submittedName>
        <fullName evidence="2">Uncharacterized protein</fullName>
    </submittedName>
</protein>
<dbReference type="Proteomes" id="UP001152622">
    <property type="component" value="Chromosome 12"/>
</dbReference>
<feature type="region of interest" description="Disordered" evidence="1">
    <location>
        <begin position="20"/>
        <end position="48"/>
    </location>
</feature>
<gene>
    <name evidence="2" type="ORF">SKAU_G00293240</name>
</gene>
<comment type="caution">
    <text evidence="2">The sequence shown here is derived from an EMBL/GenBank/DDBJ whole genome shotgun (WGS) entry which is preliminary data.</text>
</comment>
<organism evidence="2 3">
    <name type="scientific">Synaphobranchus kaupii</name>
    <name type="common">Kaup's arrowtooth eel</name>
    <dbReference type="NCBI Taxonomy" id="118154"/>
    <lineage>
        <taxon>Eukaryota</taxon>
        <taxon>Metazoa</taxon>
        <taxon>Chordata</taxon>
        <taxon>Craniata</taxon>
        <taxon>Vertebrata</taxon>
        <taxon>Euteleostomi</taxon>
        <taxon>Actinopterygii</taxon>
        <taxon>Neopterygii</taxon>
        <taxon>Teleostei</taxon>
        <taxon>Anguilliformes</taxon>
        <taxon>Synaphobranchidae</taxon>
        <taxon>Synaphobranchus</taxon>
    </lineage>
</organism>
<evidence type="ECO:0000313" key="2">
    <source>
        <dbReference type="EMBL" id="KAJ8345131.1"/>
    </source>
</evidence>
<dbReference type="AlphaFoldDB" id="A0A9Q1IMK5"/>